<comment type="caution">
    <text evidence="1">The sequence shown here is derived from an EMBL/GenBank/DDBJ whole genome shotgun (WGS) entry which is preliminary data.</text>
</comment>
<evidence type="ECO:0000313" key="1">
    <source>
        <dbReference type="EMBL" id="KKL60018.1"/>
    </source>
</evidence>
<dbReference type="AlphaFoldDB" id="A0A0F9DE52"/>
<proteinExistence type="predicted"/>
<reference evidence="1" key="1">
    <citation type="journal article" date="2015" name="Nature">
        <title>Complex archaea that bridge the gap between prokaryotes and eukaryotes.</title>
        <authorList>
            <person name="Spang A."/>
            <person name="Saw J.H."/>
            <person name="Jorgensen S.L."/>
            <person name="Zaremba-Niedzwiedzka K."/>
            <person name="Martijn J."/>
            <person name="Lind A.E."/>
            <person name="van Eijk R."/>
            <person name="Schleper C."/>
            <person name="Guy L."/>
            <person name="Ettema T.J."/>
        </authorList>
    </citation>
    <scope>NUCLEOTIDE SEQUENCE</scope>
</reference>
<accession>A0A0F9DE52</accession>
<protein>
    <submittedName>
        <fullName evidence="1">Uncharacterized protein</fullName>
    </submittedName>
</protein>
<organism evidence="1">
    <name type="scientific">marine sediment metagenome</name>
    <dbReference type="NCBI Taxonomy" id="412755"/>
    <lineage>
        <taxon>unclassified sequences</taxon>
        <taxon>metagenomes</taxon>
        <taxon>ecological metagenomes</taxon>
    </lineage>
</organism>
<dbReference type="EMBL" id="LAZR01029290">
    <property type="protein sequence ID" value="KKL60018.1"/>
    <property type="molecule type" value="Genomic_DNA"/>
</dbReference>
<gene>
    <name evidence="1" type="ORF">LCGC14_2209480</name>
</gene>
<name>A0A0F9DE52_9ZZZZ</name>
<sequence length="97" mass="11063">MATKDSDLDRIQLAEAIGGPIWEAYIDPGKHPECVDLPDPENDANDDYAVLEWMREHHRAELRRACNDLGKSYAWNYQIGDYARAALKMIRSIASED</sequence>